<dbReference type="EMBL" id="CAJPEV010001620">
    <property type="protein sequence ID" value="CAG0893552.1"/>
    <property type="molecule type" value="Genomic_DNA"/>
</dbReference>
<feature type="signal peptide" evidence="1">
    <location>
        <begin position="1"/>
        <end position="22"/>
    </location>
</feature>
<organism evidence="2">
    <name type="scientific">Darwinula stevensoni</name>
    <dbReference type="NCBI Taxonomy" id="69355"/>
    <lineage>
        <taxon>Eukaryota</taxon>
        <taxon>Metazoa</taxon>
        <taxon>Ecdysozoa</taxon>
        <taxon>Arthropoda</taxon>
        <taxon>Crustacea</taxon>
        <taxon>Oligostraca</taxon>
        <taxon>Ostracoda</taxon>
        <taxon>Podocopa</taxon>
        <taxon>Podocopida</taxon>
        <taxon>Darwinulocopina</taxon>
        <taxon>Darwinuloidea</taxon>
        <taxon>Darwinulidae</taxon>
        <taxon>Darwinula</taxon>
    </lineage>
</organism>
<dbReference type="EMBL" id="LR901137">
    <property type="protein sequence ID" value="CAD7247878.1"/>
    <property type="molecule type" value="Genomic_DNA"/>
</dbReference>
<sequence length="195" mass="21429">MKLALGLLGLACLAFMAEEAAAVALGLLEDEHLHSADADFPFHPLFGQKHGIQHSDQPPSVWSIKLGLSSCLFFFLPSPVTHSHSHYLRAFNKQINVNFFVWVLFGLLHLVAFSKTGASPIGPVRVVVGKGPVPIAPPFRPFHSFRLFSPYRNTFSPIFPFLSKGITVQANVPEYSNPESFGVSSPRQYGALNWG</sequence>
<dbReference type="Proteomes" id="UP000677054">
    <property type="component" value="Unassembled WGS sequence"/>
</dbReference>
<gene>
    <name evidence="2" type="ORF">DSTB1V02_LOCUS7703</name>
</gene>
<reference evidence="2" key="1">
    <citation type="submission" date="2020-11" db="EMBL/GenBank/DDBJ databases">
        <authorList>
            <person name="Tran Van P."/>
        </authorList>
    </citation>
    <scope>NUCLEOTIDE SEQUENCE</scope>
</reference>
<evidence type="ECO:0000313" key="3">
    <source>
        <dbReference type="Proteomes" id="UP000677054"/>
    </source>
</evidence>
<name>A0A7R9A4G3_9CRUS</name>
<evidence type="ECO:0000256" key="1">
    <source>
        <dbReference type="SAM" id="SignalP"/>
    </source>
</evidence>
<keyword evidence="3" id="KW-1185">Reference proteome</keyword>
<dbReference type="AlphaFoldDB" id="A0A7R9A4G3"/>
<evidence type="ECO:0000313" key="2">
    <source>
        <dbReference type="EMBL" id="CAD7247878.1"/>
    </source>
</evidence>
<proteinExistence type="predicted"/>
<accession>A0A7R9A4G3</accession>
<feature type="chain" id="PRO_5036209763" evidence="1">
    <location>
        <begin position="23"/>
        <end position="195"/>
    </location>
</feature>
<keyword evidence="1" id="KW-0732">Signal</keyword>
<protein>
    <submittedName>
        <fullName evidence="2">Uncharacterized protein</fullName>
    </submittedName>
</protein>